<evidence type="ECO:0000256" key="1">
    <source>
        <dbReference type="SAM" id="MobiDB-lite"/>
    </source>
</evidence>
<dbReference type="EMBL" id="VXIV02003371">
    <property type="protein sequence ID" value="KAF6017651.1"/>
    <property type="molecule type" value="Genomic_DNA"/>
</dbReference>
<evidence type="ECO:0000313" key="2">
    <source>
        <dbReference type="EMBL" id="KAF6017651.1"/>
    </source>
</evidence>
<protein>
    <submittedName>
        <fullName evidence="2">Uncharacterized protein</fullName>
    </submittedName>
</protein>
<feature type="region of interest" description="Disordered" evidence="1">
    <location>
        <begin position="44"/>
        <end position="101"/>
    </location>
</feature>
<dbReference type="OrthoDB" id="6131651at2759"/>
<dbReference type="AlphaFoldDB" id="A0A7J7IW39"/>
<feature type="compositionally biased region" description="Polar residues" evidence="1">
    <location>
        <begin position="266"/>
        <end position="279"/>
    </location>
</feature>
<feature type="region of interest" description="Disordered" evidence="1">
    <location>
        <begin position="262"/>
        <end position="321"/>
    </location>
</feature>
<gene>
    <name evidence="2" type="ORF">EB796_024048</name>
</gene>
<keyword evidence="3" id="KW-1185">Reference proteome</keyword>
<evidence type="ECO:0000313" key="3">
    <source>
        <dbReference type="Proteomes" id="UP000593567"/>
    </source>
</evidence>
<accession>A0A7J7IW39</accession>
<dbReference type="Proteomes" id="UP000593567">
    <property type="component" value="Unassembled WGS sequence"/>
</dbReference>
<feature type="compositionally biased region" description="Polar residues" evidence="1">
    <location>
        <begin position="297"/>
        <end position="321"/>
    </location>
</feature>
<comment type="caution">
    <text evidence="2">The sequence shown here is derived from an EMBL/GenBank/DDBJ whole genome shotgun (WGS) entry which is preliminary data.</text>
</comment>
<sequence length="387" mass="43599">MLEVEQKLIQGGYLKMDDEVAEFRSGVAVAEDLEQYAADFIAKKKKAVSQPHTASRKGPRPLSRIVETRENSANKSRPVTRGIPKKEMNTDLNPLKGKKHVSPADIGRAAAAALEKRCPRMDVPDLHCLQPEREDSDGEVEIALNELRSKRKDGYSKQVSHLRQMYQRAQANFAQSKRIIDARDDDILQHDRKSKLIYDLTQLCQTISPKTHLHDSDGYIARGDNFDAVSSKYDPAYDIPDLSDAEGDNLSEAQQELISNWREENQQPVMTTSRKQFNLFTPIEEESSTPRFDKTPNIDQLNSPTQPSGKTHTPSIESITDTETQDVVLAIEDGKDISIPLKLKEIEAELKVLESKSMSTNWSNYMKAGKSKFAREHSLYQGQGNES</sequence>
<name>A0A7J7IW39_BUGNE</name>
<organism evidence="2 3">
    <name type="scientific">Bugula neritina</name>
    <name type="common">Brown bryozoan</name>
    <name type="synonym">Sertularia neritina</name>
    <dbReference type="NCBI Taxonomy" id="10212"/>
    <lineage>
        <taxon>Eukaryota</taxon>
        <taxon>Metazoa</taxon>
        <taxon>Spiralia</taxon>
        <taxon>Lophotrochozoa</taxon>
        <taxon>Bryozoa</taxon>
        <taxon>Gymnolaemata</taxon>
        <taxon>Cheilostomatida</taxon>
        <taxon>Flustrina</taxon>
        <taxon>Buguloidea</taxon>
        <taxon>Bugulidae</taxon>
        <taxon>Bugula</taxon>
    </lineage>
</organism>
<reference evidence="2" key="1">
    <citation type="submission" date="2020-06" db="EMBL/GenBank/DDBJ databases">
        <title>Draft genome of Bugula neritina, a colonial animal packing powerful symbionts and potential medicines.</title>
        <authorList>
            <person name="Rayko M."/>
        </authorList>
    </citation>
    <scope>NUCLEOTIDE SEQUENCE [LARGE SCALE GENOMIC DNA]</scope>
    <source>
        <strain evidence="2">Kwan_BN1</strain>
    </source>
</reference>
<proteinExistence type="predicted"/>